<keyword evidence="4" id="KW-1185">Reference proteome</keyword>
<dbReference type="AlphaFoldDB" id="A0A2D3V5R9"/>
<dbReference type="RefSeq" id="XP_023632310.1">
    <property type="nucleotide sequence ID" value="XM_023776542.1"/>
</dbReference>
<dbReference type="Gene3D" id="3.40.33.10">
    <property type="entry name" value="CAP"/>
    <property type="match status" value="1"/>
</dbReference>
<dbReference type="Pfam" id="PF00188">
    <property type="entry name" value="CAP"/>
    <property type="match status" value="1"/>
</dbReference>
<name>A0A2D3V5R9_9PEZI</name>
<dbReference type="SUPFAM" id="SSF55797">
    <property type="entry name" value="PR-1-like"/>
    <property type="match status" value="1"/>
</dbReference>
<evidence type="ECO:0000313" key="4">
    <source>
        <dbReference type="Proteomes" id="UP000225277"/>
    </source>
</evidence>
<dbReference type="InterPro" id="IPR014044">
    <property type="entry name" value="CAP_dom"/>
</dbReference>
<dbReference type="PRINTS" id="PR00837">
    <property type="entry name" value="V5TPXLIKE"/>
</dbReference>
<dbReference type="EMBL" id="FJUY01000029">
    <property type="protein sequence ID" value="CZT25652.1"/>
    <property type="molecule type" value="Genomic_DNA"/>
</dbReference>
<dbReference type="Proteomes" id="UP000225277">
    <property type="component" value="Unassembled WGS sequence"/>
</dbReference>
<feature type="region of interest" description="Disordered" evidence="1">
    <location>
        <begin position="19"/>
        <end position="40"/>
    </location>
</feature>
<dbReference type="InterPro" id="IPR035940">
    <property type="entry name" value="CAP_sf"/>
</dbReference>
<reference evidence="3 4" key="1">
    <citation type="submission" date="2016-03" db="EMBL/GenBank/DDBJ databases">
        <authorList>
            <person name="Ploux O."/>
        </authorList>
    </citation>
    <scope>NUCLEOTIDE SEQUENCE [LARGE SCALE GENOMIC DNA]</scope>
    <source>
        <strain evidence="3 4">URUG2</strain>
    </source>
</reference>
<dbReference type="InterPro" id="IPR001283">
    <property type="entry name" value="CRISP-related"/>
</dbReference>
<organism evidence="3 4">
    <name type="scientific">Ramularia collo-cygni</name>
    <dbReference type="NCBI Taxonomy" id="112498"/>
    <lineage>
        <taxon>Eukaryota</taxon>
        <taxon>Fungi</taxon>
        <taxon>Dikarya</taxon>
        <taxon>Ascomycota</taxon>
        <taxon>Pezizomycotina</taxon>
        <taxon>Dothideomycetes</taxon>
        <taxon>Dothideomycetidae</taxon>
        <taxon>Mycosphaerellales</taxon>
        <taxon>Mycosphaerellaceae</taxon>
        <taxon>Ramularia</taxon>
    </lineage>
</organism>
<sequence length="193" mass="21266">MTYATDLMLQRFKDSTSFRTSLPASTSSEHTDNSGPSDMSEIQNAVRAHNKARIPRECPIMQWDAELAAMASEYARILAISDKLERSGVQGQGENLYASAAESNYIDAVEVWLADTSQKKIEEEVENLGHFSRPETIYYVALCSTNAGFAAQCVWHSTTHLGMGKAKSKSGLTYVVARYTPPGNIVGQKPYEC</sequence>
<evidence type="ECO:0000256" key="1">
    <source>
        <dbReference type="SAM" id="MobiDB-lite"/>
    </source>
</evidence>
<dbReference type="OrthoDB" id="337038at2759"/>
<dbReference type="PANTHER" id="PTHR10334">
    <property type="entry name" value="CYSTEINE-RICH SECRETORY PROTEIN-RELATED"/>
    <property type="match status" value="1"/>
</dbReference>
<dbReference type="GeneID" id="35606340"/>
<accession>A0A2D3V5R9</accession>
<gene>
    <name evidence="3" type="ORF">RCC_11321</name>
</gene>
<evidence type="ECO:0000313" key="3">
    <source>
        <dbReference type="EMBL" id="CZT25652.1"/>
    </source>
</evidence>
<dbReference type="STRING" id="112498.A0A2D3V5R9"/>
<protein>
    <recommendedName>
        <fullName evidence="2">SCP domain-containing protein</fullName>
    </recommendedName>
</protein>
<evidence type="ECO:0000259" key="2">
    <source>
        <dbReference type="SMART" id="SM00198"/>
    </source>
</evidence>
<feature type="domain" description="SCP" evidence="2">
    <location>
        <begin position="40"/>
        <end position="187"/>
    </location>
</feature>
<dbReference type="SMART" id="SM00198">
    <property type="entry name" value="SCP"/>
    <property type="match status" value="1"/>
</dbReference>
<proteinExistence type="predicted"/>